<dbReference type="Proteomes" id="UP000683246">
    <property type="component" value="Chromosome"/>
</dbReference>
<dbReference type="PANTHER" id="PTHR45458">
    <property type="entry name" value="SHORT-CHAIN DEHYDROGENASE/REDUCTASE SDR"/>
    <property type="match status" value="1"/>
</dbReference>
<dbReference type="Pfam" id="PF00106">
    <property type="entry name" value="adh_short"/>
    <property type="match status" value="1"/>
</dbReference>
<name>A0A8J8SH36_9FIRM</name>
<dbReference type="GO" id="GO:0016616">
    <property type="term" value="F:oxidoreductase activity, acting on the CH-OH group of donors, NAD or NADP as acceptor"/>
    <property type="evidence" value="ECO:0007669"/>
    <property type="project" value="TreeGrafter"/>
</dbReference>
<dbReference type="InterPro" id="IPR002347">
    <property type="entry name" value="SDR_fam"/>
</dbReference>
<gene>
    <name evidence="2" type="ORF">HZI73_12300</name>
</gene>
<evidence type="ECO:0000256" key="1">
    <source>
        <dbReference type="RuleBase" id="RU000363"/>
    </source>
</evidence>
<dbReference type="AlphaFoldDB" id="A0A8J8SH36"/>
<dbReference type="InterPro" id="IPR036291">
    <property type="entry name" value="NAD(P)-bd_dom_sf"/>
</dbReference>
<accession>A0A8J8SH36</accession>
<protein>
    <submittedName>
        <fullName evidence="2">SDR family NAD(P)-dependent oxidoreductase</fullName>
    </submittedName>
</protein>
<dbReference type="KEGG" id="vpy:HZI73_12300"/>
<evidence type="ECO:0000313" key="3">
    <source>
        <dbReference type="Proteomes" id="UP000683246"/>
    </source>
</evidence>
<dbReference type="RefSeq" id="WP_212698523.1">
    <property type="nucleotide sequence ID" value="NZ_CP058649.1"/>
</dbReference>
<dbReference type="SUPFAM" id="SSF51735">
    <property type="entry name" value="NAD(P)-binding Rossmann-fold domains"/>
    <property type="match status" value="1"/>
</dbReference>
<dbReference type="PRINTS" id="PR00080">
    <property type="entry name" value="SDRFAMILY"/>
</dbReference>
<reference evidence="2" key="1">
    <citation type="submission" date="2020-07" db="EMBL/GenBank/DDBJ databases">
        <title>Vallitalea pronyensis genome.</title>
        <authorList>
            <person name="Postec A."/>
        </authorList>
    </citation>
    <scope>NUCLEOTIDE SEQUENCE</scope>
    <source>
        <strain evidence="2">FatNI3</strain>
    </source>
</reference>
<dbReference type="PANTHER" id="PTHR45458:SF2">
    <property type="entry name" value="OXIDOREDUCTASE, SHORT CHAIN DEHYDROGENASE_REDUCTASE FAMILY SUPERFAMILY (AFU_ORTHOLOGUE AFUA_3G13450)"/>
    <property type="match status" value="1"/>
</dbReference>
<dbReference type="PRINTS" id="PR00081">
    <property type="entry name" value="GDHRDH"/>
</dbReference>
<comment type="similarity">
    <text evidence="1">Belongs to the short-chain dehydrogenases/reductases (SDR) family.</text>
</comment>
<keyword evidence="3" id="KW-1185">Reference proteome</keyword>
<evidence type="ECO:0000313" key="2">
    <source>
        <dbReference type="EMBL" id="QUI23024.1"/>
    </source>
</evidence>
<organism evidence="2 3">
    <name type="scientific">Vallitalea pronyensis</name>
    <dbReference type="NCBI Taxonomy" id="1348613"/>
    <lineage>
        <taxon>Bacteria</taxon>
        <taxon>Bacillati</taxon>
        <taxon>Bacillota</taxon>
        <taxon>Clostridia</taxon>
        <taxon>Lachnospirales</taxon>
        <taxon>Vallitaleaceae</taxon>
        <taxon>Vallitalea</taxon>
    </lineage>
</organism>
<proteinExistence type="inferred from homology"/>
<sequence length="237" mass="26263">MKSILITGAGKGLGRALLQEFWQEGYYVYPLVRQDVHKTHIEQVYTERCTPIVSDVSHTTCGARIKQAVGEHTGILDIVINNAGIPGTGHKIEEVQLEDILLGFKVHCLGALNVSKACLPYLRKSELGKIVNISSRLGSLTKMSDGEFKHRKFSYSYRIGKAAQNMLTVCLNNELSLNNEPVGVIAIHPGLVKTENSARDAYELPADAAHRLRRYIEGIKKEDFGTYQNPGQGAFPW</sequence>
<dbReference type="EMBL" id="CP058649">
    <property type="protein sequence ID" value="QUI23024.1"/>
    <property type="molecule type" value="Genomic_DNA"/>
</dbReference>
<dbReference type="Gene3D" id="3.40.50.720">
    <property type="entry name" value="NAD(P)-binding Rossmann-like Domain"/>
    <property type="match status" value="1"/>
</dbReference>
<dbReference type="InterPro" id="IPR052184">
    <property type="entry name" value="SDR_enzymes"/>
</dbReference>